<dbReference type="AlphaFoldDB" id="F5Y8E6"/>
<dbReference type="HOGENOM" id="CLU_128747_3_3_12"/>
<dbReference type="InterPro" id="IPR050526">
    <property type="entry name" value="Rubredoxin_ET"/>
</dbReference>
<keyword evidence="2 6" id="KW-0813">Transport</keyword>
<dbReference type="PROSITE" id="PS50903">
    <property type="entry name" value="RUBREDOXIN_LIKE"/>
    <property type="match status" value="1"/>
</dbReference>
<dbReference type="OrthoDB" id="9799749at2"/>
<keyword evidence="10" id="KW-1185">Reference proteome</keyword>
<proteinExistence type="inferred from homology"/>
<dbReference type="PRINTS" id="PR00163">
    <property type="entry name" value="RUBREDOXIN"/>
</dbReference>
<feature type="domain" description="Rubredoxin-like" evidence="8">
    <location>
        <begin position="1"/>
        <end position="52"/>
    </location>
</feature>
<evidence type="ECO:0000256" key="2">
    <source>
        <dbReference type="ARBA" id="ARBA00022448"/>
    </source>
</evidence>
<feature type="binding site" evidence="7">
    <location>
        <position position="9"/>
    </location>
    <ligand>
        <name>Fe cation</name>
        <dbReference type="ChEBI" id="CHEBI:24875"/>
    </ligand>
</feature>
<feature type="binding site" evidence="7">
    <location>
        <position position="6"/>
    </location>
    <ligand>
        <name>Fe cation</name>
        <dbReference type="ChEBI" id="CHEBI:24875"/>
    </ligand>
</feature>
<dbReference type="GO" id="GO:0009055">
    <property type="term" value="F:electron transfer activity"/>
    <property type="evidence" value="ECO:0007669"/>
    <property type="project" value="InterPro"/>
</dbReference>
<dbReference type="Pfam" id="PF00301">
    <property type="entry name" value="Rubredoxin"/>
    <property type="match status" value="1"/>
</dbReference>
<dbReference type="NCBIfam" id="NF045768">
    <property type="entry name" value="RubredRD"/>
    <property type="match status" value="1"/>
</dbReference>
<feature type="binding site" evidence="7">
    <location>
        <position position="39"/>
    </location>
    <ligand>
        <name>Fe cation</name>
        <dbReference type="ChEBI" id="CHEBI:24875"/>
    </ligand>
</feature>
<dbReference type="SUPFAM" id="SSF57802">
    <property type="entry name" value="Rubredoxin-like"/>
    <property type="match status" value="1"/>
</dbReference>
<evidence type="ECO:0000256" key="1">
    <source>
        <dbReference type="ARBA" id="ARBA00005337"/>
    </source>
</evidence>
<dbReference type="InterPro" id="IPR018527">
    <property type="entry name" value="Rubredoxin_Fe_BS"/>
</dbReference>
<accession>F5Y8E6</accession>
<organism evidence="9 10">
    <name type="scientific">Leadbettera azotonutricia (strain ATCC BAA-888 / DSM 13862 / ZAS-9)</name>
    <name type="common">Treponema azotonutricium</name>
    <dbReference type="NCBI Taxonomy" id="545695"/>
    <lineage>
        <taxon>Bacteria</taxon>
        <taxon>Pseudomonadati</taxon>
        <taxon>Spirochaetota</taxon>
        <taxon>Spirochaetia</taxon>
        <taxon>Spirochaetales</taxon>
        <taxon>Breznakiellaceae</taxon>
        <taxon>Leadbettera</taxon>
    </lineage>
</organism>
<dbReference type="Gene3D" id="2.20.28.10">
    <property type="match status" value="1"/>
</dbReference>
<evidence type="ECO:0000256" key="4">
    <source>
        <dbReference type="ARBA" id="ARBA00022982"/>
    </source>
</evidence>
<evidence type="ECO:0000256" key="3">
    <source>
        <dbReference type="ARBA" id="ARBA00022723"/>
    </source>
</evidence>
<reference evidence="9 10" key="2">
    <citation type="journal article" date="2011" name="ISME J.">
        <title>RNA-seq reveals cooperative metabolic interactions between two termite-gut spirochete species in co-culture.</title>
        <authorList>
            <person name="Rosenthal A.Z."/>
            <person name="Matson E.G."/>
            <person name="Eldar A."/>
            <person name="Leadbetter J.R."/>
        </authorList>
    </citation>
    <scope>NUCLEOTIDE SEQUENCE [LARGE SCALE GENOMIC DNA]</scope>
    <source>
        <strain evidence="10">ATCC BAA-888 / DSM 13862 / ZAS-9</strain>
    </source>
</reference>
<protein>
    <recommendedName>
        <fullName evidence="6">Rubredoxin</fullName>
    </recommendedName>
</protein>
<evidence type="ECO:0000256" key="5">
    <source>
        <dbReference type="ARBA" id="ARBA00023004"/>
    </source>
</evidence>
<evidence type="ECO:0000256" key="6">
    <source>
        <dbReference type="PIRNR" id="PIRNR000071"/>
    </source>
</evidence>
<evidence type="ECO:0000313" key="10">
    <source>
        <dbReference type="Proteomes" id="UP000009222"/>
    </source>
</evidence>
<dbReference type="InterPro" id="IPR024934">
    <property type="entry name" value="Rubredoxin-like_dom"/>
</dbReference>
<keyword evidence="3 6" id="KW-0479">Metal-binding</keyword>
<keyword evidence="4 6" id="KW-0249">Electron transport</keyword>
<comment type="cofactor">
    <cofactor evidence="6 7">
        <name>Fe(3+)</name>
        <dbReference type="ChEBI" id="CHEBI:29034"/>
    </cofactor>
    <text evidence="6 7">Binds 1 Fe(3+) ion per subunit.</text>
</comment>
<evidence type="ECO:0000256" key="7">
    <source>
        <dbReference type="PIRSR" id="PIRSR000071-1"/>
    </source>
</evidence>
<name>F5Y8E6_LEAAZ</name>
<reference evidence="10" key="1">
    <citation type="submission" date="2009-12" db="EMBL/GenBank/DDBJ databases">
        <title>Complete sequence of Treponema azotonutricium strain ZAS-9.</title>
        <authorList>
            <person name="Tetu S.G."/>
            <person name="Matson E."/>
            <person name="Ren Q."/>
            <person name="Seshadri R."/>
            <person name="Elbourne L."/>
            <person name="Hassan K.A."/>
            <person name="Durkin A."/>
            <person name="Radune D."/>
            <person name="Mohamoud Y."/>
            <person name="Shay R."/>
            <person name="Jin S."/>
            <person name="Zhang X."/>
            <person name="Lucey K."/>
            <person name="Ballor N.R."/>
            <person name="Ottesen E."/>
            <person name="Rosenthal R."/>
            <person name="Allen A."/>
            <person name="Leadbetter J.R."/>
            <person name="Paulsen I.T."/>
        </authorList>
    </citation>
    <scope>NUCLEOTIDE SEQUENCE [LARGE SCALE GENOMIC DNA]</scope>
    <source>
        <strain evidence="10">ATCC BAA-888 / DSM 13862 / ZAS-9</strain>
    </source>
</reference>
<dbReference type="InterPro" id="IPR024935">
    <property type="entry name" value="Rubredoxin_dom"/>
</dbReference>
<dbReference type="RefSeq" id="WP_015712195.1">
    <property type="nucleotide sequence ID" value="NC_015577.1"/>
</dbReference>
<dbReference type="PANTHER" id="PTHR47627">
    <property type="entry name" value="RUBREDOXIN"/>
    <property type="match status" value="1"/>
</dbReference>
<evidence type="ECO:0000313" key="9">
    <source>
        <dbReference type="EMBL" id="AEF83257.1"/>
    </source>
</evidence>
<dbReference type="GO" id="GO:0005506">
    <property type="term" value="F:iron ion binding"/>
    <property type="evidence" value="ECO:0007669"/>
    <property type="project" value="InterPro"/>
</dbReference>
<dbReference type="KEGG" id="taz:TREAZ_3374"/>
<dbReference type="PIRSF" id="PIRSF000071">
    <property type="entry name" value="Rubredoxin"/>
    <property type="match status" value="1"/>
</dbReference>
<keyword evidence="5 6" id="KW-0408">Iron</keyword>
<dbReference type="eggNOG" id="COG1773">
    <property type="taxonomic scope" value="Bacteria"/>
</dbReference>
<dbReference type="STRING" id="545695.TREAZ_3374"/>
<dbReference type="InterPro" id="IPR024922">
    <property type="entry name" value="Rubredoxin"/>
</dbReference>
<dbReference type="Proteomes" id="UP000009222">
    <property type="component" value="Chromosome"/>
</dbReference>
<gene>
    <name evidence="9" type="ordered locus">TREAZ_3374</name>
</gene>
<sequence length="53" mass="5663">MQKYVCDLCGYVYDPANGDDNGGIKAGTAFEQLPSDWVCPLCGASKDNFSAVK</sequence>
<evidence type="ECO:0000259" key="8">
    <source>
        <dbReference type="PROSITE" id="PS50903"/>
    </source>
</evidence>
<dbReference type="PANTHER" id="PTHR47627:SF1">
    <property type="entry name" value="RUBREDOXIN-1-RELATED"/>
    <property type="match status" value="1"/>
</dbReference>
<dbReference type="InParanoid" id="F5Y8E6"/>
<dbReference type="EMBL" id="CP001841">
    <property type="protein sequence ID" value="AEF83257.1"/>
    <property type="molecule type" value="Genomic_DNA"/>
</dbReference>
<dbReference type="GO" id="GO:0043448">
    <property type="term" value="P:alkane catabolic process"/>
    <property type="evidence" value="ECO:0007669"/>
    <property type="project" value="TreeGrafter"/>
</dbReference>
<comment type="similarity">
    <text evidence="1 6">Belongs to the rubredoxin family.</text>
</comment>
<feature type="binding site" evidence="7">
    <location>
        <position position="42"/>
    </location>
    <ligand>
        <name>Fe cation</name>
        <dbReference type="ChEBI" id="CHEBI:24875"/>
    </ligand>
</feature>
<dbReference type="CDD" id="cd00730">
    <property type="entry name" value="rubredoxin"/>
    <property type="match status" value="1"/>
</dbReference>
<dbReference type="FunFam" id="2.20.28.10:FF:000001">
    <property type="entry name" value="Rubredoxin"/>
    <property type="match status" value="1"/>
</dbReference>
<dbReference type="PROSITE" id="PS00202">
    <property type="entry name" value="RUBREDOXIN"/>
    <property type="match status" value="1"/>
</dbReference>